<dbReference type="SUPFAM" id="SSF74924">
    <property type="entry name" value="Cap-Gly domain"/>
    <property type="match status" value="1"/>
</dbReference>
<feature type="compositionally biased region" description="Polar residues" evidence="4">
    <location>
        <begin position="152"/>
        <end position="163"/>
    </location>
</feature>
<evidence type="ECO:0000256" key="1">
    <source>
        <dbReference type="ARBA" id="ARBA00004496"/>
    </source>
</evidence>
<evidence type="ECO:0000313" key="6">
    <source>
        <dbReference type="EMBL" id="KAF0682914.1"/>
    </source>
</evidence>
<dbReference type="EMBL" id="CAADRA010007505">
    <property type="protein sequence ID" value="VFU01633.1"/>
    <property type="molecule type" value="Genomic_DNA"/>
</dbReference>
<dbReference type="GO" id="GO:0005634">
    <property type="term" value="C:nucleus"/>
    <property type="evidence" value="ECO:0007669"/>
    <property type="project" value="TreeGrafter"/>
</dbReference>
<dbReference type="SMART" id="SM01052">
    <property type="entry name" value="CAP_GLY"/>
    <property type="match status" value="1"/>
</dbReference>
<feature type="coiled-coil region" evidence="3">
    <location>
        <begin position="509"/>
        <end position="582"/>
    </location>
</feature>
<dbReference type="InterPro" id="IPR000938">
    <property type="entry name" value="CAP-Gly_domain"/>
</dbReference>
<dbReference type="AlphaFoldDB" id="A0A485LS03"/>
<dbReference type="Proteomes" id="UP000332933">
    <property type="component" value="Unassembled WGS sequence"/>
</dbReference>
<reference evidence="6" key="2">
    <citation type="submission" date="2019-06" db="EMBL/GenBank/DDBJ databases">
        <title>Genomics analysis of Aphanomyces spp. identifies a new class of oomycete effector associated with host adaptation.</title>
        <authorList>
            <person name="Gaulin E."/>
        </authorList>
    </citation>
    <scope>NUCLEOTIDE SEQUENCE</scope>
    <source>
        <strain evidence="6">CBS 578.67</strain>
    </source>
</reference>
<feature type="coiled-coil region" evidence="3">
    <location>
        <begin position="996"/>
        <end position="1044"/>
    </location>
</feature>
<dbReference type="GO" id="GO:0035371">
    <property type="term" value="C:microtubule plus-end"/>
    <property type="evidence" value="ECO:0007669"/>
    <property type="project" value="TreeGrafter"/>
</dbReference>
<keyword evidence="8" id="KW-1185">Reference proteome</keyword>
<dbReference type="GO" id="GO:0031122">
    <property type="term" value="P:cytoplasmic microtubule organization"/>
    <property type="evidence" value="ECO:0007669"/>
    <property type="project" value="TreeGrafter"/>
</dbReference>
<dbReference type="PROSITE" id="PS50245">
    <property type="entry name" value="CAP_GLY_2"/>
    <property type="match status" value="1"/>
</dbReference>
<sequence length="1239" mass="134385">MEVGSRVLVVGGKTGIVRFMGTTDFAQGDWVGIELDTPDGKNDGEINGVRYFTCEPSFGLFAKKSQVRLARMSLGYGASNPLSVPPAAPSAATSRLQQMREKRVSSSNLTAPSSSSSIAKKTTTPKMDTKSSPAASLPRKSPTATKPPRTASPLSPTSVTSPKADSVAVAAPSDGPDPLCLELTHAKEKIELLMDELEVKNTRIADLETEVAEAASSAAQAALDAQAAADAMAVAAAPSKDDDVVSPRAAYDAKLRELRDEGIAVAAKMRKDFEIKTTKLEKAWEDKEARFVAETERLDALRSALETECVALRARNTQLAAAEHTRAEELASWQAKVGAATRKAESHLALVAELQDAVEMLTLEKETLAMDKEIAEERIDECEAALEASKLNQSLAWSGESSSGSGSVEDENAKLRVAVKAMHDRHACDKADAAKQIKDLTKQVAELSRYRDDVETMTTKLARAEASVEELKEMLDLASAYESMVETLTDTNLSLGDQVADLTAAVASLESLKDMSDEMEHQADLLAKELQDELATTKQKVLDLTAAAAVAATHLQDKDRTIQRFRDLVARNRDEVAALREKLRLEAGELESMKDTTHSIMSASLQLRQALQAARASELDAARHQLHAAEMQLEFSWWQQLVPTTVLHETDRRQMTVRLAALRLSTKSQWLLDRMASALLDPATASPVDDVSDGGKSTPLPRTVEANVALQLLHVRRLVLHATLQLRHATSDTKWQDLLALLDGGASMAPLEALLDAALAEWSQDGALSPGSEMQPGVGDRLVRCATDWMKALAPKLEVLAGGSTQRQVKLHVRGQVYQLALQCRALAESHELRHVVWQLHQRLAVDWGDDVDTDDADDPFVVASTPNSAVDQLNVLLAYAKSVTAIAPFLERVKALAKLVAKGALLDALAPATSSSSSSTHVPLVDLRADQIRSELAQAANLMLAVEETTETCHKLQARVKEMEKSDGHSRVLIAKHEQEIARLYGEADAHAGALHKVAEQLEQERRQCDQLLTEQHKEHAALEAANRTLRKQLRRTSDLQKKPNDAPVPVVVGGGATTTTDGVAKKALDELQRQLHVVRTELALARLPPTLHLVEQAKPMQDDALATCVQDVAALVARVRTRSALPQLVDLTKKNVVAPMMMETEMAKLLDECNRVRAHVSATLEREDAAWTKEVVAAVGAGEVWFTGRSCDPRPQDHGLPLRPMGRLIFPGRGGVSVPVVLNAAEMHLLSRAITLA</sequence>
<dbReference type="Pfam" id="PF01302">
    <property type="entry name" value="CAP_GLY"/>
    <property type="match status" value="1"/>
</dbReference>
<dbReference type="GO" id="GO:0005938">
    <property type="term" value="C:cell cortex"/>
    <property type="evidence" value="ECO:0007669"/>
    <property type="project" value="TreeGrafter"/>
</dbReference>
<dbReference type="InterPro" id="IPR036859">
    <property type="entry name" value="CAP-Gly_dom_sf"/>
</dbReference>
<feature type="coiled-coil region" evidence="3">
    <location>
        <begin position="430"/>
        <end position="481"/>
    </location>
</feature>
<evidence type="ECO:0000256" key="4">
    <source>
        <dbReference type="SAM" id="MobiDB-lite"/>
    </source>
</evidence>
<dbReference type="GO" id="GO:0051010">
    <property type="term" value="F:microtubule plus-end binding"/>
    <property type="evidence" value="ECO:0007669"/>
    <property type="project" value="TreeGrafter"/>
</dbReference>
<evidence type="ECO:0000313" key="8">
    <source>
        <dbReference type="Proteomes" id="UP000332933"/>
    </source>
</evidence>
<protein>
    <submittedName>
        <fullName evidence="7">Aste57867_25002 protein</fullName>
    </submittedName>
</protein>
<organism evidence="7 8">
    <name type="scientific">Aphanomyces stellatus</name>
    <dbReference type="NCBI Taxonomy" id="120398"/>
    <lineage>
        <taxon>Eukaryota</taxon>
        <taxon>Sar</taxon>
        <taxon>Stramenopiles</taxon>
        <taxon>Oomycota</taxon>
        <taxon>Saprolegniomycetes</taxon>
        <taxon>Saprolegniales</taxon>
        <taxon>Verrucalvaceae</taxon>
        <taxon>Aphanomyces</taxon>
    </lineage>
</organism>
<dbReference type="PANTHER" id="PTHR18916">
    <property type="entry name" value="DYNACTIN 1-RELATED MICROTUBULE-BINDING"/>
    <property type="match status" value="1"/>
</dbReference>
<proteinExistence type="predicted"/>
<feature type="compositionally biased region" description="Low complexity" evidence="4">
    <location>
        <begin position="105"/>
        <end position="117"/>
    </location>
</feature>
<reference evidence="7 8" key="1">
    <citation type="submission" date="2019-03" db="EMBL/GenBank/DDBJ databases">
        <authorList>
            <person name="Gaulin E."/>
            <person name="Dumas B."/>
        </authorList>
    </citation>
    <scope>NUCLEOTIDE SEQUENCE [LARGE SCALE GENOMIC DNA]</scope>
    <source>
        <strain evidence="7">CBS 568.67</strain>
    </source>
</reference>
<feature type="coiled-coil region" evidence="3">
    <location>
        <begin position="351"/>
        <end position="392"/>
    </location>
</feature>
<gene>
    <name evidence="7" type="primary">Aste57867_25002</name>
    <name evidence="6" type="ORF">As57867_024924</name>
    <name evidence="7" type="ORF">ASTE57867_25002</name>
</gene>
<evidence type="ECO:0000256" key="2">
    <source>
        <dbReference type="ARBA" id="ARBA00022490"/>
    </source>
</evidence>
<evidence type="ECO:0000256" key="3">
    <source>
        <dbReference type="SAM" id="Coils"/>
    </source>
</evidence>
<dbReference type="EMBL" id="VJMH01007479">
    <property type="protein sequence ID" value="KAF0682914.1"/>
    <property type="molecule type" value="Genomic_DNA"/>
</dbReference>
<evidence type="ECO:0000313" key="7">
    <source>
        <dbReference type="EMBL" id="VFU01633.1"/>
    </source>
</evidence>
<evidence type="ECO:0000259" key="5">
    <source>
        <dbReference type="PROSITE" id="PS50245"/>
    </source>
</evidence>
<dbReference type="OrthoDB" id="10249065at2759"/>
<feature type="compositionally biased region" description="Polar residues" evidence="4">
    <location>
        <begin position="118"/>
        <end position="134"/>
    </location>
</feature>
<feature type="coiled-coil region" evidence="3">
    <location>
        <begin position="183"/>
        <end position="217"/>
    </location>
</feature>
<keyword evidence="2" id="KW-0963">Cytoplasm</keyword>
<keyword evidence="3" id="KW-0175">Coiled coil</keyword>
<comment type="subcellular location">
    <subcellularLocation>
        <location evidence="1">Cytoplasm</location>
    </subcellularLocation>
</comment>
<feature type="domain" description="CAP-Gly" evidence="5">
    <location>
        <begin position="21"/>
        <end position="63"/>
    </location>
</feature>
<feature type="region of interest" description="Disordered" evidence="4">
    <location>
        <begin position="78"/>
        <end position="176"/>
    </location>
</feature>
<dbReference type="Gene3D" id="2.30.30.190">
    <property type="entry name" value="CAP Gly-rich-like domain"/>
    <property type="match status" value="1"/>
</dbReference>
<accession>A0A485LS03</accession>
<name>A0A485LS03_9STRA</name>
<dbReference type="PANTHER" id="PTHR18916:SF85">
    <property type="entry name" value="TUBULIN-FOLDING COFACTOR B"/>
    <property type="match status" value="1"/>
</dbReference>